<evidence type="ECO:0000256" key="1">
    <source>
        <dbReference type="SAM" id="MobiDB-lite"/>
    </source>
</evidence>
<dbReference type="AlphaFoldDB" id="M4VCY3"/>
<protein>
    <submittedName>
        <fullName evidence="2">Uncharacterized protein</fullName>
    </submittedName>
</protein>
<gene>
    <name evidence="2" type="ORF">A11S_232</name>
</gene>
<organism evidence="2 3">
    <name type="scientific">Micavibrio aeruginosavorus EPB</name>
    <dbReference type="NCBI Taxonomy" id="349215"/>
    <lineage>
        <taxon>Bacteria</taxon>
        <taxon>Pseudomonadati</taxon>
        <taxon>Bdellovibrionota</taxon>
        <taxon>Bdellovibrionia</taxon>
        <taxon>Bdellovibrionales</taxon>
        <taxon>Pseudobdellovibrionaceae</taxon>
        <taxon>Micavibrio</taxon>
    </lineage>
</organism>
<evidence type="ECO:0000313" key="3">
    <source>
        <dbReference type="Proteomes" id="UP000011932"/>
    </source>
</evidence>
<dbReference type="KEGG" id="man:A11S_232"/>
<reference evidence="2 3" key="1">
    <citation type="journal article" date="2013" name="ISME J.">
        <title>By their genes ye shall know them: genomic signatures of predatory bacteria.</title>
        <authorList>
            <person name="Pasternak Z."/>
            <person name="Pietrokovski S."/>
            <person name="Rotem O."/>
            <person name="Gophna U."/>
            <person name="Lurie-Weinberger M.N."/>
            <person name="Jurkevitch E."/>
        </authorList>
    </citation>
    <scope>NUCLEOTIDE SEQUENCE [LARGE SCALE GENOMIC DNA]</scope>
    <source>
        <strain evidence="2">EPB</strain>
    </source>
</reference>
<evidence type="ECO:0000313" key="2">
    <source>
        <dbReference type="EMBL" id="AGH97068.1"/>
    </source>
</evidence>
<accession>M4VCY3</accession>
<sequence>MCHAPSPTQNPTQRERVLSSWLVGIGRQIRSQMPQNATDTYDPKSLTLH</sequence>
<feature type="region of interest" description="Disordered" evidence="1">
    <location>
        <begin position="29"/>
        <end position="49"/>
    </location>
</feature>
<feature type="compositionally biased region" description="Polar residues" evidence="1">
    <location>
        <begin position="29"/>
        <end position="39"/>
    </location>
</feature>
<dbReference type="EMBL" id="CP003538">
    <property type="protein sequence ID" value="AGH97068.1"/>
    <property type="molecule type" value="Genomic_DNA"/>
</dbReference>
<proteinExistence type="predicted"/>
<dbReference type="HOGENOM" id="CLU_3137640_0_0_5"/>
<name>M4VCY3_9BACT</name>
<dbReference type="Proteomes" id="UP000011932">
    <property type="component" value="Chromosome"/>
</dbReference>